<dbReference type="EMBL" id="OB663350">
    <property type="protein sequence ID" value="CAD7231280.1"/>
    <property type="molecule type" value="Genomic_DNA"/>
</dbReference>
<keyword evidence="4" id="KW-0472">Membrane</keyword>
<accession>A0A7R8ZNL4</accession>
<protein>
    <submittedName>
        <fullName evidence="5">Uncharacterized protein</fullName>
    </submittedName>
</protein>
<gene>
    <name evidence="5" type="ORF">CTOB1V02_LOCUS9129</name>
</gene>
<evidence type="ECO:0000313" key="5">
    <source>
        <dbReference type="EMBL" id="CAD7231280.1"/>
    </source>
</evidence>
<keyword evidence="3" id="KW-1133">Transmembrane helix</keyword>
<dbReference type="InterPro" id="IPR008952">
    <property type="entry name" value="Tetraspanin_EC2_sf"/>
</dbReference>
<evidence type="ECO:0000256" key="1">
    <source>
        <dbReference type="ARBA" id="ARBA00004141"/>
    </source>
</evidence>
<dbReference type="Gene3D" id="1.10.1450.10">
    <property type="entry name" value="Tetraspanin"/>
    <property type="match status" value="1"/>
</dbReference>
<name>A0A7R8ZNL4_9CRUS</name>
<sequence length="328" mass="36844">MVALLFRLWVGATRCKANRFPPSEALLQLLPPPPSPLGDATLGSIESDDIVYKRPEDAAKLQRVDQDDYFKIFVRKIGGMLSAVVILPETLVTFGILLFWYITGLTASDPIWITGLSTFWTFIKVYVGVFALVSSSRPPPTPEMVYKRQQLVMVLYLLSGFAYFFWAFICLSFKLSISDVTKRFEEAPQIYVASEDWKRLDEMSEICLLQQANRCCGAGGYSSYSEVKNGLHKNRIPASCCPNFGYSHNCHYDFVTSICHDVFDDGCISEITGNLGHATRVYYTMVFLGVSGFSIGMTYMVGMYWEYKSKADESLALSGALDDFQTNL</sequence>
<evidence type="ECO:0000256" key="3">
    <source>
        <dbReference type="ARBA" id="ARBA00022989"/>
    </source>
</evidence>
<dbReference type="InterPro" id="IPR018499">
    <property type="entry name" value="Tetraspanin/Peripherin"/>
</dbReference>
<proteinExistence type="predicted"/>
<dbReference type="SUPFAM" id="SSF48652">
    <property type="entry name" value="Tetraspanin"/>
    <property type="match status" value="1"/>
</dbReference>
<dbReference type="Pfam" id="PF00335">
    <property type="entry name" value="Tetraspanin"/>
    <property type="match status" value="1"/>
</dbReference>
<keyword evidence="2" id="KW-0812">Transmembrane</keyword>
<evidence type="ECO:0000256" key="2">
    <source>
        <dbReference type="ARBA" id="ARBA00022692"/>
    </source>
</evidence>
<reference evidence="5" key="1">
    <citation type="submission" date="2020-11" db="EMBL/GenBank/DDBJ databases">
        <authorList>
            <person name="Tran Van P."/>
        </authorList>
    </citation>
    <scope>NUCLEOTIDE SEQUENCE</scope>
</reference>
<dbReference type="AlphaFoldDB" id="A0A7R8ZNL4"/>
<comment type="subcellular location">
    <subcellularLocation>
        <location evidence="1">Membrane</location>
        <topology evidence="1">Multi-pass membrane protein</topology>
    </subcellularLocation>
</comment>
<evidence type="ECO:0000256" key="4">
    <source>
        <dbReference type="ARBA" id="ARBA00023136"/>
    </source>
</evidence>
<dbReference type="GO" id="GO:0016020">
    <property type="term" value="C:membrane"/>
    <property type="evidence" value="ECO:0007669"/>
    <property type="project" value="UniProtKB-SubCell"/>
</dbReference>
<organism evidence="5">
    <name type="scientific">Cyprideis torosa</name>
    <dbReference type="NCBI Taxonomy" id="163714"/>
    <lineage>
        <taxon>Eukaryota</taxon>
        <taxon>Metazoa</taxon>
        <taxon>Ecdysozoa</taxon>
        <taxon>Arthropoda</taxon>
        <taxon>Crustacea</taxon>
        <taxon>Oligostraca</taxon>
        <taxon>Ostracoda</taxon>
        <taxon>Podocopa</taxon>
        <taxon>Podocopida</taxon>
        <taxon>Cytherocopina</taxon>
        <taxon>Cytheroidea</taxon>
        <taxon>Cytherideidae</taxon>
        <taxon>Cyprideis</taxon>
    </lineage>
</organism>